<comment type="caution">
    <text evidence="1">The sequence shown here is derived from an EMBL/GenBank/DDBJ whole genome shotgun (WGS) entry which is preliminary data.</text>
</comment>
<protein>
    <submittedName>
        <fullName evidence="1">Uncharacterized protein</fullName>
    </submittedName>
</protein>
<proteinExistence type="predicted"/>
<dbReference type="AlphaFoldDB" id="A0AAE1DG36"/>
<dbReference type="Proteomes" id="UP001283361">
    <property type="component" value="Unassembled WGS sequence"/>
</dbReference>
<keyword evidence="2" id="KW-1185">Reference proteome</keyword>
<evidence type="ECO:0000313" key="2">
    <source>
        <dbReference type="Proteomes" id="UP001283361"/>
    </source>
</evidence>
<evidence type="ECO:0000313" key="1">
    <source>
        <dbReference type="EMBL" id="KAK3768208.1"/>
    </source>
</evidence>
<reference evidence="1" key="1">
    <citation type="journal article" date="2023" name="G3 (Bethesda)">
        <title>A reference genome for the long-term kleptoplast-retaining sea slug Elysia crispata morphotype clarki.</title>
        <authorList>
            <person name="Eastman K.E."/>
            <person name="Pendleton A.L."/>
            <person name="Shaikh M.A."/>
            <person name="Suttiyut T."/>
            <person name="Ogas R."/>
            <person name="Tomko P."/>
            <person name="Gavelis G."/>
            <person name="Widhalm J.R."/>
            <person name="Wisecaver J.H."/>
        </authorList>
    </citation>
    <scope>NUCLEOTIDE SEQUENCE</scope>
    <source>
        <strain evidence="1">ECLA1</strain>
    </source>
</reference>
<dbReference type="EMBL" id="JAWDGP010004065">
    <property type="protein sequence ID" value="KAK3768208.1"/>
    <property type="molecule type" value="Genomic_DNA"/>
</dbReference>
<gene>
    <name evidence="1" type="ORF">RRG08_031741</name>
</gene>
<name>A0AAE1DG36_9GAST</name>
<sequence>MIEKKKGSELSKHHFTSIFYFSLIGSFKLFSASNSNETKRIVCYIDRIDHELKSLSSREELECFWKEIGYLEMKETLKYEISKYPQALIRRVDLTLFGTSLSSHFRRLSTPNNTRVSNTTAESEGESCAPSVYDLIGLFGKKPVNE</sequence>
<organism evidence="1 2">
    <name type="scientific">Elysia crispata</name>
    <name type="common">lettuce slug</name>
    <dbReference type="NCBI Taxonomy" id="231223"/>
    <lineage>
        <taxon>Eukaryota</taxon>
        <taxon>Metazoa</taxon>
        <taxon>Spiralia</taxon>
        <taxon>Lophotrochozoa</taxon>
        <taxon>Mollusca</taxon>
        <taxon>Gastropoda</taxon>
        <taxon>Heterobranchia</taxon>
        <taxon>Euthyneura</taxon>
        <taxon>Panpulmonata</taxon>
        <taxon>Sacoglossa</taxon>
        <taxon>Placobranchoidea</taxon>
        <taxon>Plakobranchidae</taxon>
        <taxon>Elysia</taxon>
    </lineage>
</organism>
<accession>A0AAE1DG36</accession>